<dbReference type="PRINTS" id="PR00445">
    <property type="entry name" value="HUPFHYPC"/>
</dbReference>
<comment type="caution">
    <text evidence="2">The sequence shown here is derived from an EMBL/GenBank/DDBJ whole genome shotgun (WGS) entry which is preliminary data.</text>
</comment>
<reference evidence="2 3" key="1">
    <citation type="submission" date="2023-11" db="EMBL/GenBank/DDBJ databases">
        <title>Actinomadura monticuli sp. nov., isolated from volcanic ash.</title>
        <authorList>
            <person name="Lee S.D."/>
            <person name="Yang H."/>
            <person name="Kim I.S."/>
        </authorList>
    </citation>
    <scope>NUCLEOTIDE SEQUENCE [LARGE SCALE GENOMIC DNA]</scope>
    <source>
        <strain evidence="2 3">DLS-62</strain>
    </source>
</reference>
<sequence length="89" mass="9502">MCLAIPGEIVEIMPDRPVAKVDVTGVRRAVNIGLLDGAGLAAGDWVLIHVGFAMSKIDEAEARATLKLLQGIGDAYDDEIDALRESRID</sequence>
<gene>
    <name evidence="2" type="ORF">SM611_19445</name>
</gene>
<dbReference type="EMBL" id="JAXCEI010000008">
    <property type="protein sequence ID" value="MFA1541105.1"/>
    <property type="molecule type" value="Genomic_DNA"/>
</dbReference>
<dbReference type="RefSeq" id="WP_371951197.1">
    <property type="nucleotide sequence ID" value="NZ_JAXCEI010000008.1"/>
</dbReference>
<evidence type="ECO:0000313" key="2">
    <source>
        <dbReference type="EMBL" id="MFA1541105.1"/>
    </source>
</evidence>
<name>A0ABV4QFE7_9ACTN</name>
<dbReference type="PANTHER" id="PTHR35177:SF2">
    <property type="entry name" value="HYDROGENASE MATURATION FACTOR HYBG"/>
    <property type="match status" value="1"/>
</dbReference>
<evidence type="ECO:0000256" key="1">
    <source>
        <dbReference type="ARBA" id="ARBA00006018"/>
    </source>
</evidence>
<organism evidence="2 3">
    <name type="scientific">Actinomadura monticuli</name>
    <dbReference type="NCBI Taxonomy" id="3097367"/>
    <lineage>
        <taxon>Bacteria</taxon>
        <taxon>Bacillati</taxon>
        <taxon>Actinomycetota</taxon>
        <taxon>Actinomycetes</taxon>
        <taxon>Streptosporangiales</taxon>
        <taxon>Thermomonosporaceae</taxon>
        <taxon>Actinomadura</taxon>
    </lineage>
</organism>
<protein>
    <submittedName>
        <fullName evidence="2">HypC/HybG/HupF family hydrogenase formation chaperone</fullName>
    </submittedName>
</protein>
<accession>A0ABV4QFE7</accession>
<dbReference type="InterPro" id="IPR001109">
    <property type="entry name" value="Hydrogenase_HupF/HypC"/>
</dbReference>
<dbReference type="Proteomes" id="UP001569963">
    <property type="component" value="Unassembled WGS sequence"/>
</dbReference>
<dbReference type="Gene3D" id="2.30.30.140">
    <property type="match status" value="1"/>
</dbReference>
<proteinExistence type="inferred from homology"/>
<comment type="similarity">
    <text evidence="1">Belongs to the HupF/HypC family.</text>
</comment>
<keyword evidence="3" id="KW-1185">Reference proteome</keyword>
<dbReference type="PANTHER" id="PTHR35177">
    <property type="entry name" value="HYDROGENASE MATURATION FACTOR HYBG"/>
    <property type="match status" value="1"/>
</dbReference>
<dbReference type="NCBIfam" id="TIGR00074">
    <property type="entry name" value="hypC_hupF"/>
    <property type="match status" value="1"/>
</dbReference>
<evidence type="ECO:0000313" key="3">
    <source>
        <dbReference type="Proteomes" id="UP001569963"/>
    </source>
</evidence>
<dbReference type="SUPFAM" id="SSF159127">
    <property type="entry name" value="HupF/HypC-like"/>
    <property type="match status" value="1"/>
</dbReference>
<dbReference type="Pfam" id="PF01455">
    <property type="entry name" value="HupF_HypC"/>
    <property type="match status" value="1"/>
</dbReference>